<accession>A0A0E9SKE0</accession>
<organism evidence="2">
    <name type="scientific">Anguilla anguilla</name>
    <name type="common">European freshwater eel</name>
    <name type="synonym">Muraena anguilla</name>
    <dbReference type="NCBI Taxonomy" id="7936"/>
    <lineage>
        <taxon>Eukaryota</taxon>
        <taxon>Metazoa</taxon>
        <taxon>Chordata</taxon>
        <taxon>Craniata</taxon>
        <taxon>Vertebrata</taxon>
        <taxon>Euteleostomi</taxon>
        <taxon>Actinopterygii</taxon>
        <taxon>Neopterygii</taxon>
        <taxon>Teleostei</taxon>
        <taxon>Anguilliformes</taxon>
        <taxon>Anguillidae</taxon>
        <taxon>Anguilla</taxon>
    </lineage>
</organism>
<dbReference type="AlphaFoldDB" id="A0A0E9SKE0"/>
<evidence type="ECO:0000256" key="1">
    <source>
        <dbReference type="SAM" id="MobiDB-lite"/>
    </source>
</evidence>
<reference evidence="2" key="1">
    <citation type="submission" date="2014-11" db="EMBL/GenBank/DDBJ databases">
        <authorList>
            <person name="Amaro Gonzalez C."/>
        </authorList>
    </citation>
    <scope>NUCLEOTIDE SEQUENCE</scope>
</reference>
<reference evidence="2" key="2">
    <citation type="journal article" date="2015" name="Fish Shellfish Immunol.">
        <title>Early steps in the European eel (Anguilla anguilla)-Vibrio vulnificus interaction in the gills: Role of the RtxA13 toxin.</title>
        <authorList>
            <person name="Callol A."/>
            <person name="Pajuelo D."/>
            <person name="Ebbesson L."/>
            <person name="Teles M."/>
            <person name="MacKenzie S."/>
            <person name="Amaro C."/>
        </authorList>
    </citation>
    <scope>NUCLEOTIDE SEQUENCE</scope>
</reference>
<sequence>MHTWQFNLQPTVGLGDQKQTP</sequence>
<name>A0A0E9SKE0_ANGAN</name>
<feature type="region of interest" description="Disordered" evidence="1">
    <location>
        <begin position="1"/>
        <end position="21"/>
    </location>
</feature>
<evidence type="ECO:0000313" key="2">
    <source>
        <dbReference type="EMBL" id="JAH41155.1"/>
    </source>
</evidence>
<feature type="compositionally biased region" description="Polar residues" evidence="1">
    <location>
        <begin position="1"/>
        <end position="10"/>
    </location>
</feature>
<dbReference type="EMBL" id="GBXM01067422">
    <property type="protein sequence ID" value="JAH41155.1"/>
    <property type="molecule type" value="Transcribed_RNA"/>
</dbReference>
<proteinExistence type="predicted"/>
<protein>
    <submittedName>
        <fullName evidence="2">Uncharacterized protein</fullName>
    </submittedName>
</protein>